<organism evidence="1 3">
    <name type="scientific">Streptomyces erythrochromogenes</name>
    <dbReference type="NCBI Taxonomy" id="285574"/>
    <lineage>
        <taxon>Bacteria</taxon>
        <taxon>Bacillati</taxon>
        <taxon>Actinomycetota</taxon>
        <taxon>Actinomycetes</taxon>
        <taxon>Kitasatosporales</taxon>
        <taxon>Streptomycetaceae</taxon>
        <taxon>Streptomyces</taxon>
    </lineage>
</organism>
<keyword evidence="3" id="KW-1185">Reference proteome</keyword>
<gene>
    <name evidence="1" type="ORF">OHA91_00600</name>
    <name evidence="2" type="ORF">OHA91_38660</name>
</gene>
<sequence>MSPRTAAHVRTMTAVRAADAAAMREVEGTGGEKAPVIAERLALPAPVIDTPATAGGT</sequence>
<evidence type="ECO:0000313" key="1">
    <source>
        <dbReference type="EMBL" id="WUN77128.1"/>
    </source>
</evidence>
<proteinExistence type="predicted"/>
<accession>A0ABZ1Q340</accession>
<reference evidence="1" key="1">
    <citation type="submission" date="2022-10" db="EMBL/GenBank/DDBJ databases">
        <title>The complete genomes of actinobacterial strains from the NBC collection.</title>
        <authorList>
            <person name="Joergensen T.S."/>
            <person name="Alvarez Arevalo M."/>
            <person name="Sterndorff E.B."/>
            <person name="Faurdal D."/>
            <person name="Vuksanovic O."/>
            <person name="Mourched A.-S."/>
            <person name="Charusanti P."/>
            <person name="Shaw S."/>
            <person name="Blin K."/>
            <person name="Weber T."/>
        </authorList>
    </citation>
    <scope>NUCLEOTIDE SEQUENCE</scope>
    <source>
        <strain evidence="1">NBC_00303</strain>
    </source>
</reference>
<dbReference type="Proteomes" id="UP001432312">
    <property type="component" value="Chromosome"/>
</dbReference>
<evidence type="ECO:0000313" key="2">
    <source>
        <dbReference type="EMBL" id="WUN83907.1"/>
    </source>
</evidence>
<name>A0ABZ1Q340_9ACTN</name>
<dbReference type="EMBL" id="CP108036">
    <property type="protein sequence ID" value="WUN77128.1"/>
    <property type="molecule type" value="Genomic_DNA"/>
</dbReference>
<dbReference type="EMBL" id="CP108036">
    <property type="protein sequence ID" value="WUN83907.1"/>
    <property type="molecule type" value="Genomic_DNA"/>
</dbReference>
<dbReference type="RefSeq" id="WP_158714920.1">
    <property type="nucleotide sequence ID" value="NZ_CP108036.1"/>
</dbReference>
<evidence type="ECO:0000313" key="3">
    <source>
        <dbReference type="Proteomes" id="UP001432312"/>
    </source>
</evidence>
<dbReference type="GeneID" id="95502104"/>
<protein>
    <submittedName>
        <fullName evidence="1">Uncharacterized protein</fullName>
    </submittedName>
</protein>